<proteinExistence type="predicted"/>
<dbReference type="EMBL" id="JAVYJV010000003">
    <property type="protein sequence ID" value="KAK4373906.1"/>
    <property type="molecule type" value="Genomic_DNA"/>
</dbReference>
<evidence type="ECO:0000313" key="1">
    <source>
        <dbReference type="EMBL" id="KAK4373906.1"/>
    </source>
</evidence>
<dbReference type="AlphaFoldDB" id="A0AAE1SQI2"/>
<gene>
    <name evidence="1" type="ORF">RND71_004583</name>
</gene>
<reference evidence="1" key="1">
    <citation type="submission" date="2023-12" db="EMBL/GenBank/DDBJ databases">
        <title>Genome assembly of Anisodus tanguticus.</title>
        <authorList>
            <person name="Wang Y.-J."/>
        </authorList>
    </citation>
    <scope>NUCLEOTIDE SEQUENCE</scope>
    <source>
        <strain evidence="1">KB-2021</strain>
        <tissue evidence="1">Leaf</tissue>
    </source>
</reference>
<accession>A0AAE1SQI2</accession>
<name>A0AAE1SQI2_9SOLA</name>
<dbReference type="Proteomes" id="UP001291623">
    <property type="component" value="Unassembled WGS sequence"/>
</dbReference>
<organism evidence="1 2">
    <name type="scientific">Anisodus tanguticus</name>
    <dbReference type="NCBI Taxonomy" id="243964"/>
    <lineage>
        <taxon>Eukaryota</taxon>
        <taxon>Viridiplantae</taxon>
        <taxon>Streptophyta</taxon>
        <taxon>Embryophyta</taxon>
        <taxon>Tracheophyta</taxon>
        <taxon>Spermatophyta</taxon>
        <taxon>Magnoliopsida</taxon>
        <taxon>eudicotyledons</taxon>
        <taxon>Gunneridae</taxon>
        <taxon>Pentapetalae</taxon>
        <taxon>asterids</taxon>
        <taxon>lamiids</taxon>
        <taxon>Solanales</taxon>
        <taxon>Solanaceae</taxon>
        <taxon>Solanoideae</taxon>
        <taxon>Hyoscyameae</taxon>
        <taxon>Anisodus</taxon>
    </lineage>
</organism>
<comment type="caution">
    <text evidence="1">The sequence shown here is derived from an EMBL/GenBank/DDBJ whole genome shotgun (WGS) entry which is preliminary data.</text>
</comment>
<sequence length="140" mass="15881">MIIEEAKSKVRTQYIEYDWWLEYCQDCMCLGHETEKCPVNKAAAEAKKKEAAKGAIANDKQKEVTILAARPQLVHYYVEDKGSTFATYMTFVYVFNSGIGRKDIWADLRLLHASMGDQQVVLGDFNTCTSFDERINGAPV</sequence>
<keyword evidence="2" id="KW-1185">Reference proteome</keyword>
<protein>
    <submittedName>
        <fullName evidence="1">Uncharacterized protein</fullName>
    </submittedName>
</protein>
<evidence type="ECO:0000313" key="2">
    <source>
        <dbReference type="Proteomes" id="UP001291623"/>
    </source>
</evidence>